<dbReference type="OrthoDB" id="9808690at2"/>
<dbReference type="InterPro" id="IPR012867">
    <property type="entry name" value="DUF1648"/>
</dbReference>
<feature type="domain" description="DUF1648" evidence="2">
    <location>
        <begin position="31"/>
        <end position="73"/>
    </location>
</feature>
<gene>
    <name evidence="3" type="ORF">BAG01nite_47200</name>
    <name evidence="4" type="ORF">EB820_24285</name>
</gene>
<sequence>MADWWGRPKLNIAKTKSEWIWDILGAVFYIGGIVSLLLLWGDLPDKVPAHFNGAGEVDRWGSKWELLILPGIGALLFGLMQALEKHPEVYNYPKRFNEANAEQFYLQSRKIVNQLKNICVIVFSVILLEAISIAMGWGSWFGMWFVPVVVGGIVIQLVYGLITLGKIR</sequence>
<reference evidence="3 6" key="2">
    <citation type="submission" date="2019-06" db="EMBL/GenBank/DDBJ databases">
        <title>Whole genome shotgun sequence of Brevibacillus agri NBRC 15538.</title>
        <authorList>
            <person name="Hosoyama A."/>
            <person name="Uohara A."/>
            <person name="Ohji S."/>
            <person name="Ichikawa N."/>
        </authorList>
    </citation>
    <scope>NUCLEOTIDE SEQUENCE [LARGE SCALE GENOMIC DNA]</scope>
    <source>
        <strain evidence="3 6">NBRC 15538</strain>
    </source>
</reference>
<evidence type="ECO:0000313" key="5">
    <source>
        <dbReference type="Proteomes" id="UP000276178"/>
    </source>
</evidence>
<accession>A0A3M8A919</accession>
<dbReference type="Proteomes" id="UP000276178">
    <property type="component" value="Unassembled WGS sequence"/>
</dbReference>
<feature type="transmembrane region" description="Helical" evidence="1">
    <location>
        <begin position="118"/>
        <end position="138"/>
    </location>
</feature>
<protein>
    <submittedName>
        <fullName evidence="4">DUF1648 domain-containing protein</fullName>
    </submittedName>
</protein>
<dbReference type="Pfam" id="PF07853">
    <property type="entry name" value="DUF1648"/>
    <property type="match status" value="1"/>
</dbReference>
<evidence type="ECO:0000313" key="3">
    <source>
        <dbReference type="EMBL" id="GED28618.1"/>
    </source>
</evidence>
<name>A0A3M8A919_9BACL</name>
<feature type="transmembrane region" description="Helical" evidence="1">
    <location>
        <begin position="144"/>
        <end position="164"/>
    </location>
</feature>
<proteinExistence type="predicted"/>
<evidence type="ECO:0000259" key="2">
    <source>
        <dbReference type="Pfam" id="PF07853"/>
    </source>
</evidence>
<keyword evidence="1" id="KW-0472">Membrane</keyword>
<reference evidence="4 5" key="1">
    <citation type="submission" date="2018-10" db="EMBL/GenBank/DDBJ databases">
        <title>Phylogenomics of Brevibacillus.</title>
        <authorList>
            <person name="Dunlap C."/>
        </authorList>
    </citation>
    <scope>NUCLEOTIDE SEQUENCE [LARGE SCALE GENOMIC DNA]</scope>
    <source>
        <strain evidence="4 5">NRRL NRS 1219</strain>
    </source>
</reference>
<feature type="transmembrane region" description="Helical" evidence="1">
    <location>
        <begin position="20"/>
        <end position="40"/>
    </location>
</feature>
<evidence type="ECO:0000313" key="4">
    <source>
        <dbReference type="EMBL" id="RNB47730.1"/>
    </source>
</evidence>
<dbReference type="RefSeq" id="WP_005832623.1">
    <property type="nucleotide sequence ID" value="NZ_BJOD01000083.1"/>
</dbReference>
<dbReference type="EMBL" id="RHHN01000092">
    <property type="protein sequence ID" value="RNB47730.1"/>
    <property type="molecule type" value="Genomic_DNA"/>
</dbReference>
<keyword evidence="1" id="KW-0812">Transmembrane</keyword>
<dbReference type="AlphaFoldDB" id="A0A3M8A919"/>
<dbReference type="EMBL" id="BJOD01000083">
    <property type="protein sequence ID" value="GED28618.1"/>
    <property type="molecule type" value="Genomic_DNA"/>
</dbReference>
<evidence type="ECO:0000256" key="1">
    <source>
        <dbReference type="SAM" id="Phobius"/>
    </source>
</evidence>
<comment type="caution">
    <text evidence="4">The sequence shown here is derived from an EMBL/GenBank/DDBJ whole genome shotgun (WGS) entry which is preliminary data.</text>
</comment>
<keyword evidence="6" id="KW-1185">Reference proteome</keyword>
<evidence type="ECO:0000313" key="6">
    <source>
        <dbReference type="Proteomes" id="UP000317180"/>
    </source>
</evidence>
<dbReference type="Proteomes" id="UP000317180">
    <property type="component" value="Unassembled WGS sequence"/>
</dbReference>
<feature type="transmembrane region" description="Helical" evidence="1">
    <location>
        <begin position="66"/>
        <end position="83"/>
    </location>
</feature>
<keyword evidence="1" id="KW-1133">Transmembrane helix</keyword>
<dbReference type="GeneID" id="82810199"/>
<organism evidence="4 5">
    <name type="scientific">Brevibacillus agri</name>
    <dbReference type="NCBI Taxonomy" id="51101"/>
    <lineage>
        <taxon>Bacteria</taxon>
        <taxon>Bacillati</taxon>
        <taxon>Bacillota</taxon>
        <taxon>Bacilli</taxon>
        <taxon>Bacillales</taxon>
        <taxon>Paenibacillaceae</taxon>
        <taxon>Brevibacillus</taxon>
    </lineage>
</organism>